<reference evidence="1" key="3">
    <citation type="submission" date="2022-01" db="UniProtKB">
        <authorList>
            <consortium name="EnsemblPlants"/>
        </authorList>
    </citation>
    <scope>IDENTIFICATION</scope>
    <source>
        <strain evidence="1">subsp. vulgare</strain>
    </source>
</reference>
<sequence length="84" mass="9601">MAAQLVQVVRRLGYRLGISTGLFKPTAAQTEAEVRAFLQSLKIDYNDIDGEAVRIYWRLKNKGQDLPLDDVTLCLKTMRDFINK</sequence>
<dbReference type="EnsemblPlants" id="HORVU.MOREX.r3.7HG0635210.1">
    <property type="protein sequence ID" value="HORVU.MOREX.r3.7HG0635210.1"/>
    <property type="gene ID" value="HORVU.MOREX.r3.7HG0635210"/>
</dbReference>
<dbReference type="AlphaFoldDB" id="A0A8I6Y7B8"/>
<accession>A0A8I6Y7B8</accession>
<evidence type="ECO:0000313" key="1">
    <source>
        <dbReference type="EnsemblPlants" id="HORVU.MOREX.r3.7HG0635210.1"/>
    </source>
</evidence>
<dbReference type="SMR" id="A0A8I6Y7B8"/>
<protein>
    <submittedName>
        <fullName evidence="1">Uncharacterized protein</fullName>
    </submittedName>
</protein>
<proteinExistence type="predicted"/>
<name>A0A8I6Y7B8_HORVV</name>
<dbReference type="Gramene" id="HORVU.MOREX.r3.7HG0635210.1">
    <property type="protein sequence ID" value="HORVU.MOREX.r3.7HG0635210.1"/>
    <property type="gene ID" value="HORVU.MOREX.r3.7HG0635210"/>
</dbReference>
<keyword evidence="2" id="KW-1185">Reference proteome</keyword>
<evidence type="ECO:0000313" key="2">
    <source>
        <dbReference type="Proteomes" id="UP000011116"/>
    </source>
</evidence>
<reference evidence="1" key="2">
    <citation type="submission" date="2020-10" db="EMBL/GenBank/DDBJ databases">
        <authorList>
            <person name="Scholz U."/>
            <person name="Mascher M."/>
            <person name="Fiebig A."/>
        </authorList>
    </citation>
    <scope>NUCLEOTIDE SEQUENCE [LARGE SCALE GENOMIC DNA]</scope>
    <source>
        <strain evidence="1">cv. Morex</strain>
    </source>
</reference>
<organism evidence="1 2">
    <name type="scientific">Hordeum vulgare subsp. vulgare</name>
    <name type="common">Domesticated barley</name>
    <dbReference type="NCBI Taxonomy" id="112509"/>
    <lineage>
        <taxon>Eukaryota</taxon>
        <taxon>Viridiplantae</taxon>
        <taxon>Streptophyta</taxon>
        <taxon>Embryophyta</taxon>
        <taxon>Tracheophyta</taxon>
        <taxon>Spermatophyta</taxon>
        <taxon>Magnoliopsida</taxon>
        <taxon>Liliopsida</taxon>
        <taxon>Poales</taxon>
        <taxon>Poaceae</taxon>
        <taxon>BOP clade</taxon>
        <taxon>Pooideae</taxon>
        <taxon>Triticodae</taxon>
        <taxon>Triticeae</taxon>
        <taxon>Hordeinae</taxon>
        <taxon>Hordeum</taxon>
    </lineage>
</organism>
<dbReference type="Proteomes" id="UP000011116">
    <property type="component" value="Chromosome 7H"/>
</dbReference>
<reference evidence="2" key="1">
    <citation type="journal article" date="2012" name="Nature">
        <title>A physical, genetic and functional sequence assembly of the barley genome.</title>
        <authorList>
            <consortium name="The International Barley Genome Sequencing Consortium"/>
            <person name="Mayer K.F."/>
            <person name="Waugh R."/>
            <person name="Brown J.W."/>
            <person name="Schulman A."/>
            <person name="Langridge P."/>
            <person name="Platzer M."/>
            <person name="Fincher G.B."/>
            <person name="Muehlbauer G.J."/>
            <person name="Sato K."/>
            <person name="Close T.J."/>
            <person name="Wise R.P."/>
            <person name="Stein N."/>
        </authorList>
    </citation>
    <scope>NUCLEOTIDE SEQUENCE [LARGE SCALE GENOMIC DNA]</scope>
    <source>
        <strain evidence="2">cv. Morex</strain>
    </source>
</reference>